<dbReference type="SUPFAM" id="SSF51905">
    <property type="entry name" value="FAD/NAD(P)-binding domain"/>
    <property type="match status" value="1"/>
</dbReference>
<evidence type="ECO:0000313" key="4">
    <source>
        <dbReference type="Proteomes" id="UP001314263"/>
    </source>
</evidence>
<feature type="domain" description="FAD dependent oxidoreductase" evidence="2">
    <location>
        <begin position="7"/>
        <end position="344"/>
    </location>
</feature>
<dbReference type="InterPro" id="IPR006076">
    <property type="entry name" value="FAD-dep_OxRdtase"/>
</dbReference>
<dbReference type="PANTHER" id="PTHR13847">
    <property type="entry name" value="SARCOSINE DEHYDROGENASE-RELATED"/>
    <property type="match status" value="1"/>
</dbReference>
<dbReference type="EMBL" id="CAUYUE010000014">
    <property type="protein sequence ID" value="CAK0786280.1"/>
    <property type="molecule type" value="Genomic_DNA"/>
</dbReference>
<keyword evidence="4" id="KW-1185">Reference proteome</keyword>
<keyword evidence="1" id="KW-0560">Oxidoreductase</keyword>
<dbReference type="InterPro" id="IPR036188">
    <property type="entry name" value="FAD/NAD-bd_sf"/>
</dbReference>
<proteinExistence type="predicted"/>
<protein>
    <recommendedName>
        <fullName evidence="2">FAD dependent oxidoreductase domain-containing protein</fullName>
    </recommendedName>
</protein>
<dbReference type="Gene3D" id="3.30.9.10">
    <property type="entry name" value="D-Amino Acid Oxidase, subunit A, domain 2"/>
    <property type="match status" value="1"/>
</dbReference>
<gene>
    <name evidence="3" type="ORF">CVIRNUC_009493</name>
</gene>
<sequence length="382" mass="40530">MACPPNHVAVIGAGIIGSSIALNLTKKGCKVTLLDSAPHAASAASKESWAWLNANRKAPEHYRDLNMMGMNVWSSLGSLAQFPGTLVLGDARPAQEAYPSEGVSSESLALLEPHLSPTAAAQGARLYRQEGFGYCAQAADAFVEEAAANNAVVRFSEAVQDVCLGHSEDGISKVTEIASTSGRVQADAYVFAAGLGIPDLAKKAGVEVPLSSKPATLNVYTVPAPPLLQHMLLSETLYLRQARDGSILISVYQDAWTEKLQVPSDVASRPEEAHRVGRQVREWAAVLVPELANICIDRVSMTRYPYPQDGHPIIGFSNAVPNVYIAVMHSGATLGPLVGQLAAAEITGTASAEELAVLRPYRLERDFSTSVQAYTVGAAQKV</sequence>
<evidence type="ECO:0000256" key="1">
    <source>
        <dbReference type="ARBA" id="ARBA00023002"/>
    </source>
</evidence>
<dbReference type="AlphaFoldDB" id="A0AAV1IIM1"/>
<dbReference type="GO" id="GO:0005737">
    <property type="term" value="C:cytoplasm"/>
    <property type="evidence" value="ECO:0007669"/>
    <property type="project" value="TreeGrafter"/>
</dbReference>
<evidence type="ECO:0000259" key="2">
    <source>
        <dbReference type="Pfam" id="PF01266"/>
    </source>
</evidence>
<organism evidence="3 4">
    <name type="scientific">Coccomyxa viridis</name>
    <dbReference type="NCBI Taxonomy" id="1274662"/>
    <lineage>
        <taxon>Eukaryota</taxon>
        <taxon>Viridiplantae</taxon>
        <taxon>Chlorophyta</taxon>
        <taxon>core chlorophytes</taxon>
        <taxon>Trebouxiophyceae</taxon>
        <taxon>Trebouxiophyceae incertae sedis</taxon>
        <taxon>Coccomyxaceae</taxon>
        <taxon>Coccomyxa</taxon>
    </lineage>
</organism>
<reference evidence="3 4" key="1">
    <citation type="submission" date="2023-10" db="EMBL/GenBank/DDBJ databases">
        <authorList>
            <person name="Maclean D."/>
            <person name="Macfadyen A."/>
        </authorList>
    </citation>
    <scope>NUCLEOTIDE SEQUENCE [LARGE SCALE GENOMIC DNA]</scope>
</reference>
<evidence type="ECO:0000313" key="3">
    <source>
        <dbReference type="EMBL" id="CAK0786280.1"/>
    </source>
</evidence>
<comment type="caution">
    <text evidence="3">The sequence shown here is derived from an EMBL/GenBank/DDBJ whole genome shotgun (WGS) entry which is preliminary data.</text>
</comment>
<dbReference type="Pfam" id="PF01266">
    <property type="entry name" value="DAO"/>
    <property type="match status" value="1"/>
</dbReference>
<name>A0AAV1IIM1_9CHLO</name>
<dbReference type="GO" id="GO:0016491">
    <property type="term" value="F:oxidoreductase activity"/>
    <property type="evidence" value="ECO:0007669"/>
    <property type="project" value="UniProtKB-KW"/>
</dbReference>
<accession>A0AAV1IIM1</accession>
<dbReference type="Proteomes" id="UP001314263">
    <property type="component" value="Unassembled WGS sequence"/>
</dbReference>
<dbReference type="Gene3D" id="3.50.50.60">
    <property type="entry name" value="FAD/NAD(P)-binding domain"/>
    <property type="match status" value="1"/>
</dbReference>
<dbReference type="PANTHER" id="PTHR13847:SF289">
    <property type="entry name" value="GLYCINE OXIDASE"/>
    <property type="match status" value="1"/>
</dbReference>